<dbReference type="InterPro" id="IPR021408">
    <property type="entry name" value="DUF3046"/>
</dbReference>
<evidence type="ECO:0000313" key="1">
    <source>
        <dbReference type="EMBL" id="QNE89724.1"/>
    </source>
</evidence>
<dbReference type="Pfam" id="PF11248">
    <property type="entry name" value="DUF3046"/>
    <property type="match status" value="1"/>
</dbReference>
<protein>
    <submittedName>
        <fullName evidence="1">DUF3046 domain-containing protein</fullName>
    </submittedName>
</protein>
<sequence>MRLTEFDRLMEDEFGATEGKWLAHSHHIAALGGTPDELLEGGHSPKKVWEALCDELDIPEERRLGVDRPGV</sequence>
<evidence type="ECO:0000313" key="2">
    <source>
        <dbReference type="Proteomes" id="UP000515743"/>
    </source>
</evidence>
<keyword evidence="2" id="KW-1185">Reference proteome</keyword>
<dbReference type="KEGG" id="cik:H0194_01310"/>
<dbReference type="EMBL" id="CP059404">
    <property type="protein sequence ID" value="QNE89724.1"/>
    <property type="molecule type" value="Genomic_DNA"/>
</dbReference>
<name>A0A7G7CQ58_9CORY</name>
<proteinExistence type="predicted"/>
<reference evidence="1 2" key="1">
    <citation type="submission" date="2020-07" db="EMBL/GenBank/DDBJ databases">
        <title>Complete genome and description of Corynebacterium incognita strain Marseille-Q3630 sp. nov.</title>
        <authorList>
            <person name="Boxberger M."/>
        </authorList>
    </citation>
    <scope>NUCLEOTIDE SEQUENCE [LARGE SCALE GENOMIC DNA]</scope>
    <source>
        <strain evidence="1 2">Marseille-Q3630</strain>
    </source>
</reference>
<gene>
    <name evidence="1" type="ORF">H0194_01310</name>
</gene>
<dbReference type="Proteomes" id="UP000515743">
    <property type="component" value="Chromosome"/>
</dbReference>
<dbReference type="AlphaFoldDB" id="A0A7G7CQ58"/>
<dbReference type="RefSeq" id="WP_185176098.1">
    <property type="nucleotide sequence ID" value="NZ_CP059404.1"/>
</dbReference>
<organism evidence="1 2">
    <name type="scientific">Corynebacterium incognita</name>
    <dbReference type="NCBI Taxonomy" id="2754725"/>
    <lineage>
        <taxon>Bacteria</taxon>
        <taxon>Bacillati</taxon>
        <taxon>Actinomycetota</taxon>
        <taxon>Actinomycetes</taxon>
        <taxon>Mycobacteriales</taxon>
        <taxon>Corynebacteriaceae</taxon>
        <taxon>Corynebacterium</taxon>
    </lineage>
</organism>
<accession>A0A7G7CQ58</accession>